<reference evidence="2 3" key="1">
    <citation type="submission" date="2023-05" db="EMBL/GenBank/DDBJ databases">
        <title>Actinoplanes sp. NEAU-A12 genome sequencing.</title>
        <authorList>
            <person name="Wang Z.-S."/>
        </authorList>
    </citation>
    <scope>NUCLEOTIDE SEQUENCE [LARGE SCALE GENOMIC DNA]</scope>
    <source>
        <strain evidence="2 3">NEAU-A12</strain>
    </source>
</reference>
<name>A0ABT6WIG6_9ACTN</name>
<organism evidence="2 3">
    <name type="scientific">Actinoplanes sandaracinus</name>
    <dbReference type="NCBI Taxonomy" id="3045177"/>
    <lineage>
        <taxon>Bacteria</taxon>
        <taxon>Bacillati</taxon>
        <taxon>Actinomycetota</taxon>
        <taxon>Actinomycetes</taxon>
        <taxon>Micromonosporales</taxon>
        <taxon>Micromonosporaceae</taxon>
        <taxon>Actinoplanes</taxon>
    </lineage>
</organism>
<accession>A0ABT6WIG6</accession>
<feature type="transmembrane region" description="Helical" evidence="1">
    <location>
        <begin position="49"/>
        <end position="65"/>
    </location>
</feature>
<keyword evidence="1" id="KW-0812">Transmembrane</keyword>
<proteinExistence type="predicted"/>
<gene>
    <name evidence="2" type="ORF">QLQ12_13110</name>
</gene>
<evidence type="ECO:0000313" key="2">
    <source>
        <dbReference type="EMBL" id="MDI6099536.1"/>
    </source>
</evidence>
<protein>
    <submittedName>
        <fullName evidence="2">Uncharacterized protein</fullName>
    </submittedName>
</protein>
<feature type="transmembrane region" description="Helical" evidence="1">
    <location>
        <begin position="80"/>
        <end position="100"/>
    </location>
</feature>
<keyword evidence="1" id="KW-0472">Membrane</keyword>
<sequence>MRSWLGYLLLHPSLAERPDLIFGLAGGFTAVAALILLGRTLETSIRPRWWPCAAVAPLWALYALWEASLQGKGYNIRVDLLLIHPVLTLLSVLAVIGVAWPSARRADVPRVEPHHPTP</sequence>
<evidence type="ECO:0000256" key="1">
    <source>
        <dbReference type="SAM" id="Phobius"/>
    </source>
</evidence>
<dbReference type="Proteomes" id="UP001241758">
    <property type="component" value="Unassembled WGS sequence"/>
</dbReference>
<keyword evidence="3" id="KW-1185">Reference proteome</keyword>
<dbReference type="EMBL" id="JASCTH010000007">
    <property type="protein sequence ID" value="MDI6099536.1"/>
    <property type="molecule type" value="Genomic_DNA"/>
</dbReference>
<evidence type="ECO:0000313" key="3">
    <source>
        <dbReference type="Proteomes" id="UP001241758"/>
    </source>
</evidence>
<feature type="transmembrane region" description="Helical" evidence="1">
    <location>
        <begin position="20"/>
        <end position="37"/>
    </location>
</feature>
<dbReference type="RefSeq" id="WP_282759770.1">
    <property type="nucleotide sequence ID" value="NZ_JASCTH010000007.1"/>
</dbReference>
<comment type="caution">
    <text evidence="2">The sequence shown here is derived from an EMBL/GenBank/DDBJ whole genome shotgun (WGS) entry which is preliminary data.</text>
</comment>
<keyword evidence="1" id="KW-1133">Transmembrane helix</keyword>